<dbReference type="Proteomes" id="UP000217838">
    <property type="component" value="Unassembled WGS sequence"/>
</dbReference>
<proteinExistence type="predicted"/>
<protein>
    <submittedName>
        <fullName evidence="1">Uncharacterized protein</fullName>
    </submittedName>
</protein>
<dbReference type="EMBL" id="NVUU01000004">
    <property type="protein sequence ID" value="PCI95994.1"/>
    <property type="molecule type" value="Genomic_DNA"/>
</dbReference>
<reference evidence="2" key="1">
    <citation type="submission" date="2017-08" db="EMBL/GenBank/DDBJ databases">
        <title>A dynamic microbial community with high functional redundancy inhabits the cold, oxic subseafloor aquifer.</title>
        <authorList>
            <person name="Tully B.J."/>
            <person name="Wheat C.G."/>
            <person name="Glazer B.T."/>
            <person name="Huber J.A."/>
        </authorList>
    </citation>
    <scope>NUCLEOTIDE SEQUENCE [LARGE SCALE GENOMIC DNA]</scope>
</reference>
<evidence type="ECO:0000313" key="1">
    <source>
        <dbReference type="EMBL" id="PCI95994.1"/>
    </source>
</evidence>
<evidence type="ECO:0000313" key="2">
    <source>
        <dbReference type="Proteomes" id="UP000217838"/>
    </source>
</evidence>
<gene>
    <name evidence="1" type="ORF">COB11_00510</name>
</gene>
<organism evidence="1 2">
    <name type="scientific">Aerophobetes bacterium</name>
    <dbReference type="NCBI Taxonomy" id="2030807"/>
    <lineage>
        <taxon>Bacteria</taxon>
        <taxon>Candidatus Aerophobota</taxon>
    </lineage>
</organism>
<dbReference type="AlphaFoldDB" id="A0A2A4YMN5"/>
<accession>A0A2A4YMN5</accession>
<comment type="caution">
    <text evidence="1">The sequence shown here is derived from an EMBL/GenBank/DDBJ whole genome shotgun (WGS) entry which is preliminary data.</text>
</comment>
<name>A0A2A4YMN5_UNCAE</name>
<sequence length="127" mass="14473">MLGSLKKLESGQHFFLNTNSDRAGLKNRYENAVNYAVEAVKDVFHDVMLMIETRIEDEVGGCADLVYRTCKLKPPEEIPADIMERFSPFRKKLNEDLDALIKFLKEEAGKEPQTLTNRVSVASFFSL</sequence>